<organism evidence="1 2">
    <name type="scientific">Sporomusa ovata</name>
    <dbReference type="NCBI Taxonomy" id="2378"/>
    <lineage>
        <taxon>Bacteria</taxon>
        <taxon>Bacillati</taxon>
        <taxon>Bacillota</taxon>
        <taxon>Negativicutes</taxon>
        <taxon>Selenomonadales</taxon>
        <taxon>Sporomusaceae</taxon>
        <taxon>Sporomusa</taxon>
    </lineage>
</organism>
<evidence type="ECO:0008006" key="3">
    <source>
        <dbReference type="Google" id="ProtNLM"/>
    </source>
</evidence>
<keyword evidence="2" id="KW-1185">Reference proteome</keyword>
<sequence length="67" mass="7542">MISIENGKYYGMDAIASRIWELIEAPQSVAEVVRILGEEYEVEQQQCQADIVGFLDCLHKEGLIKVA</sequence>
<dbReference type="EMBL" id="CTRP01000015">
    <property type="protein sequence ID" value="CQR74734.1"/>
    <property type="molecule type" value="Genomic_DNA"/>
</dbReference>
<dbReference type="Pfam" id="PF05402">
    <property type="entry name" value="PqqD"/>
    <property type="match status" value="1"/>
</dbReference>
<protein>
    <recommendedName>
        <fullName evidence="3">Coenzyme PQQ synthesis protein D (PqqD)</fullName>
    </recommendedName>
</protein>
<gene>
    <name evidence="1" type="ORF">SpAn4DRAFT_4091</name>
</gene>
<reference evidence="2" key="1">
    <citation type="submission" date="2015-03" db="EMBL/GenBank/DDBJ databases">
        <authorList>
            <person name="Nijsse Bart"/>
        </authorList>
    </citation>
    <scope>NUCLEOTIDE SEQUENCE [LARGE SCALE GENOMIC DNA]</scope>
</reference>
<evidence type="ECO:0000313" key="1">
    <source>
        <dbReference type="EMBL" id="CQR74734.1"/>
    </source>
</evidence>
<dbReference type="Proteomes" id="UP000049855">
    <property type="component" value="Unassembled WGS sequence"/>
</dbReference>
<name>A0A0U1L796_9FIRM</name>
<dbReference type="AlphaFoldDB" id="A0A0U1L796"/>
<dbReference type="Gene3D" id="1.10.10.1150">
    <property type="entry name" value="Coenzyme PQQ synthesis protein D (PqqD)"/>
    <property type="match status" value="1"/>
</dbReference>
<accession>A0A0U1L796</accession>
<proteinExistence type="predicted"/>
<dbReference type="InterPro" id="IPR041881">
    <property type="entry name" value="PqqD_sf"/>
</dbReference>
<evidence type="ECO:0000313" key="2">
    <source>
        <dbReference type="Proteomes" id="UP000049855"/>
    </source>
</evidence>
<dbReference type="InterPro" id="IPR008792">
    <property type="entry name" value="PQQD"/>
</dbReference>